<protein>
    <submittedName>
        <fullName evidence="2">Uncharacterized protein</fullName>
    </submittedName>
</protein>
<keyword evidence="3" id="KW-1185">Reference proteome</keyword>
<feature type="region of interest" description="Disordered" evidence="1">
    <location>
        <begin position="228"/>
        <end position="257"/>
    </location>
</feature>
<reference evidence="2" key="1">
    <citation type="journal article" date="2023" name="Mol. Phylogenet. Evol.">
        <title>Genome-scale phylogeny and comparative genomics of the fungal order Sordariales.</title>
        <authorList>
            <person name="Hensen N."/>
            <person name="Bonometti L."/>
            <person name="Westerberg I."/>
            <person name="Brannstrom I.O."/>
            <person name="Guillou S."/>
            <person name="Cros-Aarteil S."/>
            <person name="Calhoun S."/>
            <person name="Haridas S."/>
            <person name="Kuo A."/>
            <person name="Mondo S."/>
            <person name="Pangilinan J."/>
            <person name="Riley R."/>
            <person name="LaButti K."/>
            <person name="Andreopoulos B."/>
            <person name="Lipzen A."/>
            <person name="Chen C."/>
            <person name="Yan M."/>
            <person name="Daum C."/>
            <person name="Ng V."/>
            <person name="Clum A."/>
            <person name="Steindorff A."/>
            <person name="Ohm R.A."/>
            <person name="Martin F."/>
            <person name="Silar P."/>
            <person name="Natvig D.O."/>
            <person name="Lalanne C."/>
            <person name="Gautier V."/>
            <person name="Ament-Velasquez S.L."/>
            <person name="Kruys A."/>
            <person name="Hutchinson M.I."/>
            <person name="Powell A.J."/>
            <person name="Barry K."/>
            <person name="Miller A.N."/>
            <person name="Grigoriev I.V."/>
            <person name="Debuchy R."/>
            <person name="Gladieux P."/>
            <person name="Hiltunen Thoren M."/>
            <person name="Johannesson H."/>
        </authorList>
    </citation>
    <scope>NUCLEOTIDE SEQUENCE</scope>
    <source>
        <strain evidence="2">PSN309</strain>
    </source>
</reference>
<feature type="compositionally biased region" description="Low complexity" evidence="1">
    <location>
        <begin position="85"/>
        <end position="98"/>
    </location>
</feature>
<evidence type="ECO:0000313" key="2">
    <source>
        <dbReference type="EMBL" id="KAK4190627.1"/>
    </source>
</evidence>
<organism evidence="2 3">
    <name type="scientific">Podospora australis</name>
    <dbReference type="NCBI Taxonomy" id="1536484"/>
    <lineage>
        <taxon>Eukaryota</taxon>
        <taxon>Fungi</taxon>
        <taxon>Dikarya</taxon>
        <taxon>Ascomycota</taxon>
        <taxon>Pezizomycotina</taxon>
        <taxon>Sordariomycetes</taxon>
        <taxon>Sordariomycetidae</taxon>
        <taxon>Sordariales</taxon>
        <taxon>Podosporaceae</taxon>
        <taxon>Podospora</taxon>
    </lineage>
</organism>
<name>A0AAN7ALN0_9PEZI</name>
<accession>A0AAN7ALN0</accession>
<feature type="compositionally biased region" description="Acidic residues" evidence="1">
    <location>
        <begin position="28"/>
        <end position="38"/>
    </location>
</feature>
<feature type="compositionally biased region" description="Basic and acidic residues" evidence="1">
    <location>
        <begin position="41"/>
        <end position="51"/>
    </location>
</feature>
<dbReference type="AlphaFoldDB" id="A0AAN7ALN0"/>
<feature type="compositionally biased region" description="Low complexity" evidence="1">
    <location>
        <begin position="228"/>
        <end position="245"/>
    </location>
</feature>
<feature type="compositionally biased region" description="Basic residues" evidence="1">
    <location>
        <begin position="55"/>
        <end position="80"/>
    </location>
</feature>
<comment type="caution">
    <text evidence="2">The sequence shown here is derived from an EMBL/GenBank/DDBJ whole genome shotgun (WGS) entry which is preliminary data.</text>
</comment>
<dbReference type="EMBL" id="MU864364">
    <property type="protein sequence ID" value="KAK4190627.1"/>
    <property type="molecule type" value="Genomic_DNA"/>
</dbReference>
<feature type="region of interest" description="Disordered" evidence="1">
    <location>
        <begin position="322"/>
        <end position="378"/>
    </location>
</feature>
<evidence type="ECO:0000313" key="3">
    <source>
        <dbReference type="Proteomes" id="UP001302126"/>
    </source>
</evidence>
<feature type="compositionally biased region" description="Low complexity" evidence="1">
    <location>
        <begin position="112"/>
        <end position="130"/>
    </location>
</feature>
<sequence length="378" mass="41542">MYGQSVYGSPSGGIEADDSRSEGQAPREDEDEGIEVALEEMQWRRAGDRRSQHYQQHRHHYQHQGQRHQRQPRNSSKPKHKEQQSPLPSSSESPPARSTIDRLARKLSKQNLQLGSRFSGQSQGQQLGALPPLPPLSIPSLTPIMPERVVTSSSFPVLEVDDQPEEPVSAGPSSSSLPKVEDKRLEFRRLRRQTSAPLRSATPSNLRAIDARLSAMIANESQCIVRSEPVSTPSASTSATATFSEPQPPVIEADPDCSMPNWDTLEVDDDNTEGCESLPSDGSLPQRCQYVPGGIRKYSVGGVALRYRLSVDAALRCQNVVKNRPRMRRRDKDKSRHGSARSSAMTSAVTSAVHSPVIPPVTLSSSAFPPPPPPPRFE</sequence>
<feature type="compositionally biased region" description="Basic and acidic residues" evidence="1">
    <location>
        <begin position="17"/>
        <end position="27"/>
    </location>
</feature>
<gene>
    <name evidence="2" type="ORF">QBC35DRAFT_377482</name>
</gene>
<feature type="compositionally biased region" description="Pro residues" evidence="1">
    <location>
        <begin position="368"/>
        <end position="378"/>
    </location>
</feature>
<dbReference type="Proteomes" id="UP001302126">
    <property type="component" value="Unassembled WGS sequence"/>
</dbReference>
<feature type="compositionally biased region" description="Low complexity" evidence="1">
    <location>
        <begin position="340"/>
        <end position="355"/>
    </location>
</feature>
<feature type="region of interest" description="Disordered" evidence="1">
    <location>
        <begin position="161"/>
        <end position="182"/>
    </location>
</feature>
<evidence type="ECO:0000256" key="1">
    <source>
        <dbReference type="SAM" id="MobiDB-lite"/>
    </source>
</evidence>
<reference evidence="2" key="2">
    <citation type="submission" date="2023-05" db="EMBL/GenBank/DDBJ databases">
        <authorList>
            <consortium name="Lawrence Berkeley National Laboratory"/>
            <person name="Steindorff A."/>
            <person name="Hensen N."/>
            <person name="Bonometti L."/>
            <person name="Westerberg I."/>
            <person name="Brannstrom I.O."/>
            <person name="Guillou S."/>
            <person name="Cros-Aarteil S."/>
            <person name="Calhoun S."/>
            <person name="Haridas S."/>
            <person name="Kuo A."/>
            <person name="Mondo S."/>
            <person name="Pangilinan J."/>
            <person name="Riley R."/>
            <person name="Labutti K."/>
            <person name="Andreopoulos B."/>
            <person name="Lipzen A."/>
            <person name="Chen C."/>
            <person name="Yanf M."/>
            <person name="Daum C."/>
            <person name="Ng V."/>
            <person name="Clum A."/>
            <person name="Ohm R."/>
            <person name="Martin F."/>
            <person name="Silar P."/>
            <person name="Natvig D."/>
            <person name="Lalanne C."/>
            <person name="Gautier V."/>
            <person name="Ament-Velasquez S.L."/>
            <person name="Kruys A."/>
            <person name="Hutchinson M.I."/>
            <person name="Powell A.J."/>
            <person name="Barry K."/>
            <person name="Miller A.N."/>
            <person name="Grigoriev I.V."/>
            <person name="Debuchy R."/>
            <person name="Gladieux P."/>
            <person name="Thoren M.H."/>
            <person name="Johannesson H."/>
        </authorList>
    </citation>
    <scope>NUCLEOTIDE SEQUENCE</scope>
    <source>
        <strain evidence="2">PSN309</strain>
    </source>
</reference>
<proteinExistence type="predicted"/>
<feature type="region of interest" description="Disordered" evidence="1">
    <location>
        <begin position="1"/>
        <end position="140"/>
    </location>
</feature>